<protein>
    <submittedName>
        <fullName evidence="1">Uncharacterized protein</fullName>
    </submittedName>
</protein>
<name>A0A7Z9CAD9_CAPOC</name>
<proteinExistence type="predicted"/>
<comment type="caution">
    <text evidence="1">The sequence shown here is derived from an EMBL/GenBank/DDBJ whole genome shotgun (WGS) entry which is preliminary data.</text>
</comment>
<accession>A0A7Z9CAD9</accession>
<organism evidence="1 2">
    <name type="scientific">Capnocytophaga ochracea</name>
    <dbReference type="NCBI Taxonomy" id="1018"/>
    <lineage>
        <taxon>Bacteria</taxon>
        <taxon>Pseudomonadati</taxon>
        <taxon>Bacteroidota</taxon>
        <taxon>Flavobacteriia</taxon>
        <taxon>Flavobacteriales</taxon>
        <taxon>Flavobacteriaceae</taxon>
        <taxon>Capnocytophaga</taxon>
    </lineage>
</organism>
<sequence length="35" mass="3776">MPIMPIMPEILIINFDKGASRTGSRSTTGGEKLVD</sequence>
<dbReference type="AlphaFoldDB" id="A0A7Z9CAD9"/>
<reference evidence="1 2" key="1">
    <citation type="submission" date="2018-11" db="EMBL/GenBank/DDBJ databases">
        <authorList>
            <consortium name="Pathogen Informatics"/>
        </authorList>
    </citation>
    <scope>NUCLEOTIDE SEQUENCE [LARGE SCALE GENOMIC DNA]</scope>
    <source>
        <strain evidence="1 2">NCTC11458</strain>
    </source>
</reference>
<evidence type="ECO:0000313" key="1">
    <source>
        <dbReference type="EMBL" id="VDG81979.1"/>
    </source>
</evidence>
<gene>
    <name evidence="1" type="ORF">NCTC11458_01277</name>
</gene>
<dbReference type="EMBL" id="UYIQ01000001">
    <property type="protein sequence ID" value="VDG81979.1"/>
    <property type="molecule type" value="Genomic_DNA"/>
</dbReference>
<evidence type="ECO:0000313" key="2">
    <source>
        <dbReference type="Proteomes" id="UP000276733"/>
    </source>
</evidence>
<dbReference type="Proteomes" id="UP000276733">
    <property type="component" value="Unassembled WGS sequence"/>
</dbReference>